<gene>
    <name evidence="1" type="ORF">AK812_SmicGene23200</name>
</gene>
<evidence type="ECO:0000313" key="2">
    <source>
        <dbReference type="Proteomes" id="UP000186817"/>
    </source>
</evidence>
<sequence length="163" mass="18191">MVDSNLVAGTVVLERHAVKLVRENPSSEWSRRYPSSLFFAMASATVAADPRSESTAERTHPVDLQTTTLLEMITEWYPGSFSFGLCADRRRDATTERCKGGSSRTGSRKTNPRADKRPLPRTGAGKTAACKTYDHRYQLPSRNLTMEMQRHEQITSSAAAQLR</sequence>
<accession>A0A1Q9DHV2</accession>
<keyword evidence="2" id="KW-1185">Reference proteome</keyword>
<protein>
    <submittedName>
        <fullName evidence="1">Uncharacterized protein</fullName>
    </submittedName>
</protein>
<name>A0A1Q9DHV2_SYMMI</name>
<proteinExistence type="predicted"/>
<dbReference type="OrthoDB" id="10272866at2759"/>
<organism evidence="1 2">
    <name type="scientific">Symbiodinium microadriaticum</name>
    <name type="common">Dinoflagellate</name>
    <name type="synonym">Zooxanthella microadriatica</name>
    <dbReference type="NCBI Taxonomy" id="2951"/>
    <lineage>
        <taxon>Eukaryota</taxon>
        <taxon>Sar</taxon>
        <taxon>Alveolata</taxon>
        <taxon>Dinophyceae</taxon>
        <taxon>Suessiales</taxon>
        <taxon>Symbiodiniaceae</taxon>
        <taxon>Symbiodinium</taxon>
    </lineage>
</organism>
<reference evidence="1 2" key="1">
    <citation type="submission" date="2016-02" db="EMBL/GenBank/DDBJ databases">
        <title>Genome analysis of coral dinoflagellate symbionts highlights evolutionary adaptations to a symbiotic lifestyle.</title>
        <authorList>
            <person name="Aranda M."/>
            <person name="Li Y."/>
            <person name="Liew Y.J."/>
            <person name="Baumgarten S."/>
            <person name="Simakov O."/>
            <person name="Wilson M."/>
            <person name="Piel J."/>
            <person name="Ashoor H."/>
            <person name="Bougouffa S."/>
            <person name="Bajic V.B."/>
            <person name="Ryu T."/>
            <person name="Ravasi T."/>
            <person name="Bayer T."/>
            <person name="Micklem G."/>
            <person name="Kim H."/>
            <person name="Bhak J."/>
            <person name="Lajeunesse T.C."/>
            <person name="Voolstra C.R."/>
        </authorList>
    </citation>
    <scope>NUCLEOTIDE SEQUENCE [LARGE SCALE GENOMIC DNA]</scope>
    <source>
        <strain evidence="1 2">CCMP2467</strain>
    </source>
</reference>
<dbReference type="Proteomes" id="UP000186817">
    <property type="component" value="Unassembled WGS sequence"/>
</dbReference>
<dbReference type="AlphaFoldDB" id="A0A1Q9DHV2"/>
<comment type="caution">
    <text evidence="1">The sequence shown here is derived from an EMBL/GenBank/DDBJ whole genome shotgun (WGS) entry which is preliminary data.</text>
</comment>
<dbReference type="EMBL" id="LSRX01000531">
    <property type="protein sequence ID" value="OLP94729.1"/>
    <property type="molecule type" value="Genomic_DNA"/>
</dbReference>
<evidence type="ECO:0000313" key="1">
    <source>
        <dbReference type="EMBL" id="OLP94729.1"/>
    </source>
</evidence>